<keyword evidence="4" id="KW-1185">Reference proteome</keyword>
<dbReference type="PANTHER" id="PTHR42951:SF17">
    <property type="entry name" value="METALLO-BETA-LACTAMASE DOMAIN-CONTAINING PROTEIN"/>
    <property type="match status" value="1"/>
</dbReference>
<dbReference type="Gene3D" id="3.60.15.10">
    <property type="entry name" value="Ribonuclease Z/Hydroxyacylglutathione hydrolase-like"/>
    <property type="match status" value="1"/>
</dbReference>
<dbReference type="GO" id="GO:0008800">
    <property type="term" value="F:beta-lactamase activity"/>
    <property type="evidence" value="ECO:0007669"/>
    <property type="project" value="UniProtKB-EC"/>
</dbReference>
<feature type="domain" description="Metallo-beta-lactamase" evidence="2">
    <location>
        <begin position="54"/>
        <end position="242"/>
    </location>
</feature>
<evidence type="ECO:0000313" key="4">
    <source>
        <dbReference type="Proteomes" id="UP001210865"/>
    </source>
</evidence>
<evidence type="ECO:0000259" key="2">
    <source>
        <dbReference type="SMART" id="SM00849"/>
    </source>
</evidence>
<organism evidence="3 4">
    <name type="scientific">Sphingomonas abietis</name>
    <dbReference type="NCBI Taxonomy" id="3012344"/>
    <lineage>
        <taxon>Bacteria</taxon>
        <taxon>Pseudomonadati</taxon>
        <taxon>Pseudomonadota</taxon>
        <taxon>Alphaproteobacteria</taxon>
        <taxon>Sphingomonadales</taxon>
        <taxon>Sphingomonadaceae</taxon>
        <taxon>Sphingomonas</taxon>
    </lineage>
</organism>
<dbReference type="InterPro" id="IPR036866">
    <property type="entry name" value="RibonucZ/Hydroxyglut_hydro"/>
</dbReference>
<evidence type="ECO:0000313" key="3">
    <source>
        <dbReference type="EMBL" id="WBO22878.1"/>
    </source>
</evidence>
<feature type="signal peptide" evidence="1">
    <location>
        <begin position="1"/>
        <end position="28"/>
    </location>
</feature>
<dbReference type="SUPFAM" id="SSF56281">
    <property type="entry name" value="Metallo-hydrolase/oxidoreductase"/>
    <property type="match status" value="1"/>
</dbReference>
<dbReference type="InterPro" id="IPR050855">
    <property type="entry name" value="NDM-1-like"/>
</dbReference>
<dbReference type="Proteomes" id="UP001210865">
    <property type="component" value="Chromosome"/>
</dbReference>
<dbReference type="Pfam" id="PF00753">
    <property type="entry name" value="Lactamase_B"/>
    <property type="match status" value="1"/>
</dbReference>
<dbReference type="PANTHER" id="PTHR42951">
    <property type="entry name" value="METALLO-BETA-LACTAMASE DOMAIN-CONTAINING"/>
    <property type="match status" value="1"/>
</dbReference>
<protein>
    <submittedName>
        <fullName evidence="3">Subclass B3 metallo-beta-lactamase</fullName>
        <ecNumber evidence="3">3.5.2.6</ecNumber>
    </submittedName>
</protein>
<gene>
    <name evidence="3" type="primary">bla</name>
    <name evidence="3" type="ORF">PBT88_01650</name>
</gene>
<evidence type="ECO:0000256" key="1">
    <source>
        <dbReference type="SAM" id="SignalP"/>
    </source>
</evidence>
<accession>A0ABY7NNE7</accession>
<dbReference type="NCBIfam" id="NF033105">
    <property type="entry name" value="bla_subclass_B3"/>
    <property type="match status" value="1"/>
</dbReference>
<dbReference type="EMBL" id="CP115174">
    <property type="protein sequence ID" value="WBO22878.1"/>
    <property type="molecule type" value="Genomic_DNA"/>
</dbReference>
<dbReference type="RefSeq" id="WP_270077517.1">
    <property type="nucleotide sequence ID" value="NZ_CP115174.1"/>
</dbReference>
<dbReference type="SMART" id="SM00849">
    <property type="entry name" value="Lactamase_B"/>
    <property type="match status" value="1"/>
</dbReference>
<dbReference type="InterPro" id="IPR001279">
    <property type="entry name" value="Metallo-B-lactamas"/>
</dbReference>
<keyword evidence="3" id="KW-0378">Hydrolase</keyword>
<dbReference type="EC" id="3.5.2.6" evidence="3"/>
<reference evidence="3 4" key="1">
    <citation type="submission" date="2022-12" db="EMBL/GenBank/DDBJ databases">
        <title>Sphingomonas abieness sp. nov., an endophytic bacterium isolated from Abies koreana.</title>
        <authorList>
            <person name="Jiang L."/>
            <person name="Lee J."/>
        </authorList>
    </citation>
    <scope>NUCLEOTIDE SEQUENCE [LARGE SCALE GENOMIC DNA]</scope>
    <source>
        <strain evidence="4">PAMB 00755</strain>
    </source>
</reference>
<keyword evidence="1" id="KW-0732">Signal</keyword>
<proteinExistence type="predicted"/>
<sequence length="293" mass="31519">MRIHHKFHMGIVATLAAAAAIAPSPARATDPPEWWSPVKPFHIAGPVYYVGTKGLAAYLIRTRSGAILLDGTLASNAPLIERNIESLGVPLHSVRLLISDHAHDDHVGAFARIQRDSGARLLASAGDRWALEHGTPRGDTDYGVRRFGPVRVVGVVADGQTIHWGNVALTAHLTPGHTPGCTSWSMTIREHGVPHQILFLGSITVAGNILVGNHAYPAVVRDYRTTFAKLARMHPDILLTSHPEMAGVLEREVRHEAGDADAFLDPDALRRLVATSQAAFEHALAHASKAAKS</sequence>
<feature type="chain" id="PRO_5046841006" evidence="1">
    <location>
        <begin position="29"/>
        <end position="293"/>
    </location>
</feature>
<dbReference type="NCBIfam" id="NF012229">
    <property type="entry name" value="bla_class_B_core"/>
    <property type="match status" value="1"/>
</dbReference>
<name>A0ABY7NNE7_9SPHN</name>